<dbReference type="AlphaFoldDB" id="A0A0J9UG37"/>
<organism evidence="1 2">
    <name type="scientific">Fusarium oxysporum f. sp. lycopersici (strain 4287 / CBS 123668 / FGSC 9935 / NRRL 34936)</name>
    <name type="common">Fusarium vascular wilt of tomato</name>
    <dbReference type="NCBI Taxonomy" id="426428"/>
    <lineage>
        <taxon>Eukaryota</taxon>
        <taxon>Fungi</taxon>
        <taxon>Dikarya</taxon>
        <taxon>Ascomycota</taxon>
        <taxon>Pezizomycotina</taxon>
        <taxon>Sordariomycetes</taxon>
        <taxon>Hypocreomycetidae</taxon>
        <taxon>Hypocreales</taxon>
        <taxon>Nectriaceae</taxon>
        <taxon>Fusarium</taxon>
        <taxon>Fusarium oxysporum species complex</taxon>
    </lineage>
</organism>
<dbReference type="Proteomes" id="UP000009097">
    <property type="component" value="Unassembled WGS sequence"/>
</dbReference>
<sequence>MSTESLDPVVPRTVAVIRGRVRGNQSSRYRV</sequence>
<dbReference type="VEuPathDB" id="FungiDB:FOXG_18340"/>
<protein>
    <submittedName>
        <fullName evidence="1">Uncharacterized protein</fullName>
    </submittedName>
</protein>
<proteinExistence type="predicted"/>
<evidence type="ECO:0000313" key="1">
    <source>
        <dbReference type="EMBL" id="KNA98099.1"/>
    </source>
</evidence>
<dbReference type="GeneID" id="28959046"/>
<dbReference type="EMBL" id="DS231697">
    <property type="protein sequence ID" value="KNA98099.1"/>
    <property type="molecule type" value="Genomic_DNA"/>
</dbReference>
<evidence type="ECO:0000313" key="2">
    <source>
        <dbReference type="Proteomes" id="UP000009097"/>
    </source>
</evidence>
<accession>A0A0J9UG37</accession>
<gene>
    <name evidence="1" type="ORF">FOXG_18340</name>
</gene>
<reference evidence="1" key="2">
    <citation type="journal article" date="2010" name="Nature">
        <title>Comparative genomics reveals mobile pathogenicity chromosomes in Fusarium.</title>
        <authorList>
            <person name="Ma L.J."/>
            <person name="van der Does H.C."/>
            <person name="Borkovich K.A."/>
            <person name="Coleman J.J."/>
            <person name="Daboussi M.J."/>
            <person name="Di Pietro A."/>
            <person name="Dufresne M."/>
            <person name="Freitag M."/>
            <person name="Grabherr M."/>
            <person name="Henrissat B."/>
            <person name="Houterman P.M."/>
            <person name="Kang S."/>
            <person name="Shim W.B."/>
            <person name="Woloshuk C."/>
            <person name="Xie X."/>
            <person name="Xu J.R."/>
            <person name="Antoniw J."/>
            <person name="Baker S.E."/>
            <person name="Bluhm B.H."/>
            <person name="Breakspear A."/>
            <person name="Brown D.W."/>
            <person name="Butchko R.A."/>
            <person name="Chapman S."/>
            <person name="Coulson R."/>
            <person name="Coutinho P.M."/>
            <person name="Danchin E.G."/>
            <person name="Diener A."/>
            <person name="Gale L.R."/>
            <person name="Gardiner D.M."/>
            <person name="Goff S."/>
            <person name="Hammond-Kosack K.E."/>
            <person name="Hilburn K."/>
            <person name="Hua-Van A."/>
            <person name="Jonkers W."/>
            <person name="Kazan K."/>
            <person name="Kodira C.D."/>
            <person name="Koehrsen M."/>
            <person name="Kumar L."/>
            <person name="Lee Y.H."/>
            <person name="Li L."/>
            <person name="Manners J.M."/>
            <person name="Miranda-Saavedra D."/>
            <person name="Mukherjee M."/>
            <person name="Park G."/>
            <person name="Park J."/>
            <person name="Park S.Y."/>
            <person name="Proctor R.H."/>
            <person name="Regev A."/>
            <person name="Ruiz-Roldan M.C."/>
            <person name="Sain D."/>
            <person name="Sakthikumar S."/>
            <person name="Sykes S."/>
            <person name="Schwartz D.C."/>
            <person name="Turgeon B.G."/>
            <person name="Wapinski I."/>
            <person name="Yoder O."/>
            <person name="Young S."/>
            <person name="Zeng Q."/>
            <person name="Zhou S."/>
            <person name="Galagan J."/>
            <person name="Cuomo C.A."/>
            <person name="Kistler H.C."/>
            <person name="Rep M."/>
        </authorList>
    </citation>
    <scope>NUCLEOTIDE SEQUENCE [LARGE SCALE GENOMIC DNA]</scope>
    <source>
        <strain evidence="1">4287</strain>
    </source>
</reference>
<reference evidence="1" key="1">
    <citation type="submission" date="2007-04" db="EMBL/GenBank/DDBJ databases">
        <authorList>
            <consortium name="The Broad Institute Genome Sequencing Platform"/>
            <person name="Birren B."/>
            <person name="Lander E."/>
            <person name="Galagan J."/>
            <person name="Nusbaum C."/>
            <person name="Devon K."/>
            <person name="Ma L.-J."/>
            <person name="Jaffe D."/>
            <person name="Butler J."/>
            <person name="Alvarez P."/>
            <person name="Gnerre S."/>
            <person name="Grabherr M."/>
            <person name="Kleber M."/>
            <person name="Mauceli E."/>
            <person name="Brockman W."/>
            <person name="MacCallum I.A."/>
            <person name="Young S."/>
            <person name="LaButti K."/>
            <person name="DeCaprio D."/>
            <person name="Crawford M."/>
            <person name="Koehrsen M."/>
            <person name="Engels R."/>
            <person name="Montgomery P."/>
            <person name="Pearson M."/>
            <person name="Howarth C."/>
            <person name="Larson L."/>
            <person name="White J."/>
            <person name="O'Leary S."/>
            <person name="Kodira C."/>
            <person name="Zeng Q."/>
            <person name="Yandava C."/>
            <person name="Alvarado L."/>
            <person name="Kistler C."/>
            <person name="Shim W.-B."/>
            <person name="Kang S."/>
            <person name="Woloshuk C."/>
        </authorList>
    </citation>
    <scope>NUCLEOTIDE SEQUENCE</scope>
    <source>
        <strain evidence="1">4287</strain>
    </source>
</reference>
<dbReference type="RefSeq" id="XP_018236145.1">
    <property type="nucleotide sequence ID" value="XM_018398410.1"/>
</dbReference>
<name>A0A0J9UG37_FUSO4</name>
<dbReference type="KEGG" id="fox:FOXG_18340"/>